<dbReference type="Proteomes" id="UP001174419">
    <property type="component" value="Unassembled WGS sequence"/>
</dbReference>
<sequence>MKTTVKYIVLKSLDYQLGTSLFEDEIDADAQYFDQIPSIIEYQNLRFKVVSKEQKRLQLIEENEEHQTIIVRVLVI</sequence>
<organism evidence="1 6">
    <name type="scientific">Acinetobacter towneri</name>
    <dbReference type="NCBI Taxonomy" id="202956"/>
    <lineage>
        <taxon>Bacteria</taxon>
        <taxon>Pseudomonadati</taxon>
        <taxon>Pseudomonadota</taxon>
        <taxon>Gammaproteobacteria</taxon>
        <taxon>Moraxellales</taxon>
        <taxon>Moraxellaceae</taxon>
        <taxon>Acinetobacter</taxon>
    </lineage>
</organism>
<evidence type="ECO:0000313" key="4">
    <source>
        <dbReference type="Proteomes" id="UP000405075"/>
    </source>
</evidence>
<evidence type="ECO:0000313" key="5">
    <source>
        <dbReference type="Proteomes" id="UP000663954"/>
    </source>
</evidence>
<reference evidence="4" key="1">
    <citation type="submission" date="2019-11" db="EMBL/GenBank/DDBJ databases">
        <title>Escherichia coli 1916D6.</title>
        <authorList>
            <person name="Yao H."/>
            <person name="Du X."/>
            <person name="Yu R."/>
            <person name="Li A."/>
        </authorList>
    </citation>
    <scope>NUCLEOTIDE SEQUENCE [LARGE SCALE GENOMIC DNA]</scope>
    <source>
        <strain evidence="4">19110F47</strain>
    </source>
</reference>
<evidence type="ECO:0000313" key="2">
    <source>
        <dbReference type="EMBL" id="QGM27610.1"/>
    </source>
</evidence>
<dbReference type="RefSeq" id="WP_026438431.1">
    <property type="nucleotide sequence ID" value="NZ_AP031566.1"/>
</dbReference>
<reference evidence="2" key="2">
    <citation type="submission" date="2019-11" db="EMBL/GenBank/DDBJ databases">
        <authorList>
            <person name="Yao H."/>
            <person name="Du X."/>
            <person name="Yu R."/>
            <person name="Li A."/>
        </authorList>
    </citation>
    <scope>NUCLEOTIDE SEQUENCE</scope>
    <source>
        <strain evidence="2">19110F47</strain>
    </source>
</reference>
<dbReference type="EMBL" id="CP071770">
    <property type="protein sequence ID" value="QTD60713.1"/>
    <property type="molecule type" value="Genomic_DNA"/>
</dbReference>
<gene>
    <name evidence="2" type="ORF">GJD93_07910</name>
    <name evidence="1" type="ORF">HX110_04280</name>
    <name evidence="3" type="ORF">J4G45_07650</name>
</gene>
<dbReference type="AlphaFoldDB" id="A0AAP4HD40"/>
<dbReference type="GeneID" id="64223181"/>
<evidence type="ECO:0000313" key="6">
    <source>
        <dbReference type="Proteomes" id="UP001174419"/>
    </source>
</evidence>
<proteinExistence type="predicted"/>
<reference evidence="3 5" key="3">
    <citation type="journal article" date="2020" name="Front. Cell. Infect. Microbiol.">
        <title>Characterization of Three Porcine Acinetobacter towneri Strains Co-Harboring tet(X3) and bla OXA-58.</title>
        <authorList>
            <person name="Ma J."/>
            <person name="Wang J."/>
            <person name="Feng J."/>
            <person name="Liu Y."/>
            <person name="Yang B."/>
            <person name="Li R."/>
            <person name="Bai L."/>
            <person name="He T."/>
            <person name="Wang X."/>
            <person name="Yang Z."/>
        </authorList>
    </citation>
    <scope>NUCLEOTIDE SEQUENCE [LARGE SCALE GENOMIC DNA]</scope>
    <source>
        <strain evidence="3 5">GX5</strain>
    </source>
</reference>
<name>A0AAP4HD40_9GAMM</name>
<evidence type="ECO:0000313" key="1">
    <source>
        <dbReference type="EMBL" id="MDM1718368.1"/>
    </source>
</evidence>
<reference evidence="3" key="5">
    <citation type="submission" date="2021-03" db="EMBL/GenBank/DDBJ databases">
        <authorList>
            <person name="Ma J."/>
        </authorList>
    </citation>
    <scope>NUCLEOTIDE SEQUENCE</scope>
    <source>
        <strain evidence="3">GX5</strain>
    </source>
</reference>
<keyword evidence="5" id="KW-1185">Reference proteome</keyword>
<dbReference type="EMBL" id="JACANG010000005">
    <property type="protein sequence ID" value="MDM1718368.1"/>
    <property type="molecule type" value="Genomic_DNA"/>
</dbReference>
<dbReference type="Proteomes" id="UP000663954">
    <property type="component" value="Chromosome"/>
</dbReference>
<protein>
    <submittedName>
        <fullName evidence="1">Uncharacterized protein</fullName>
    </submittedName>
</protein>
<dbReference type="EMBL" id="CP046045">
    <property type="protein sequence ID" value="QGM27610.1"/>
    <property type="molecule type" value="Genomic_DNA"/>
</dbReference>
<reference evidence="1" key="4">
    <citation type="submission" date="2020-06" db="EMBL/GenBank/DDBJ databases">
        <authorList>
            <person name="Dong N."/>
        </authorList>
    </citation>
    <scope>NUCLEOTIDE SEQUENCE</scope>
    <source>
        <strain evidence="1">DF49-4</strain>
    </source>
</reference>
<reference evidence="1" key="6">
    <citation type="journal article" date="2022" name="Sci. Total Environ.">
        <title>Prevalence, transmission, and molecular epidemiology of tet(X)-positive bacteria among humans, animals, and environmental niches in China: An epidemiological, and genomic-based study.</title>
        <authorList>
            <person name="Dong N."/>
            <person name="Zeng Y."/>
            <person name="Cai C."/>
            <person name="Sun C."/>
            <person name="Lu J."/>
            <person name="Liu C."/>
            <person name="Zhou H."/>
            <person name="Sun Q."/>
            <person name="Shu L."/>
            <person name="Wang H."/>
            <person name="Wang Y."/>
            <person name="Wang S."/>
            <person name="Wu C."/>
            <person name="Chan E.W."/>
            <person name="Chen G."/>
            <person name="Shen Z."/>
            <person name="Chen S."/>
            <person name="Zhang R."/>
        </authorList>
    </citation>
    <scope>NUCLEOTIDE SEQUENCE</scope>
    <source>
        <strain evidence="1">DF49-4</strain>
    </source>
</reference>
<accession>A0AAP4HD40</accession>
<dbReference type="Proteomes" id="UP000405075">
    <property type="component" value="Chromosome"/>
</dbReference>
<evidence type="ECO:0000313" key="3">
    <source>
        <dbReference type="EMBL" id="QTD60713.1"/>
    </source>
</evidence>